<gene>
    <name evidence="3" type="ORF">A3B18_03345</name>
</gene>
<keyword evidence="2" id="KW-0472">Membrane</keyword>
<feature type="transmembrane region" description="Helical" evidence="2">
    <location>
        <begin position="7"/>
        <end position="25"/>
    </location>
</feature>
<evidence type="ECO:0000256" key="1">
    <source>
        <dbReference type="SAM" id="MobiDB-lite"/>
    </source>
</evidence>
<protein>
    <submittedName>
        <fullName evidence="3">Uncharacterized protein</fullName>
    </submittedName>
</protein>
<evidence type="ECO:0000313" key="4">
    <source>
        <dbReference type="Proteomes" id="UP000178684"/>
    </source>
</evidence>
<feature type="region of interest" description="Disordered" evidence="1">
    <location>
        <begin position="41"/>
        <end position="63"/>
    </location>
</feature>
<keyword evidence="2" id="KW-0812">Transmembrane</keyword>
<dbReference type="Proteomes" id="UP000178684">
    <property type="component" value="Unassembled WGS sequence"/>
</dbReference>
<accession>A0A1F5X2I7</accession>
<reference evidence="3 4" key="1">
    <citation type="journal article" date="2016" name="Nat. Commun.">
        <title>Thousands of microbial genomes shed light on interconnected biogeochemical processes in an aquifer system.</title>
        <authorList>
            <person name="Anantharaman K."/>
            <person name="Brown C.T."/>
            <person name="Hug L.A."/>
            <person name="Sharon I."/>
            <person name="Castelle C.J."/>
            <person name="Probst A.J."/>
            <person name="Thomas B.C."/>
            <person name="Singh A."/>
            <person name="Wilkins M.J."/>
            <person name="Karaoz U."/>
            <person name="Brodie E.L."/>
            <person name="Williams K.H."/>
            <person name="Hubbard S.S."/>
            <person name="Banfield J.F."/>
        </authorList>
    </citation>
    <scope>NUCLEOTIDE SEQUENCE [LARGE SCALE GENOMIC DNA]</scope>
</reference>
<dbReference type="AlphaFoldDB" id="A0A1F5X2I7"/>
<keyword evidence="2" id="KW-1133">Transmembrane helix</keyword>
<name>A0A1F5X2I7_9BACT</name>
<organism evidence="3 4">
    <name type="scientific">Candidatus Giovannonibacteria bacterium RIFCSPLOWO2_01_FULL_46_13</name>
    <dbReference type="NCBI Taxonomy" id="1798352"/>
    <lineage>
        <taxon>Bacteria</taxon>
        <taxon>Candidatus Giovannoniibacteriota</taxon>
    </lineage>
</organism>
<sequence length="90" mass="10120">MSTNNKILIIILVIILGLGVAWWYYGDLDMASFDSFDMRDSSDPSTQKLQEMSGSDETEDIEKDLNESDYSELTKELDSIEAEFEAGVAQ</sequence>
<evidence type="ECO:0000313" key="3">
    <source>
        <dbReference type="EMBL" id="OGF82117.1"/>
    </source>
</evidence>
<dbReference type="EMBL" id="MFIE01000032">
    <property type="protein sequence ID" value="OGF82117.1"/>
    <property type="molecule type" value="Genomic_DNA"/>
</dbReference>
<feature type="compositionally biased region" description="Acidic residues" evidence="1">
    <location>
        <begin position="54"/>
        <end position="63"/>
    </location>
</feature>
<proteinExistence type="predicted"/>
<comment type="caution">
    <text evidence="3">The sequence shown here is derived from an EMBL/GenBank/DDBJ whole genome shotgun (WGS) entry which is preliminary data.</text>
</comment>
<evidence type="ECO:0000256" key="2">
    <source>
        <dbReference type="SAM" id="Phobius"/>
    </source>
</evidence>